<accession>A0A6A5GD20</accession>
<dbReference type="Proteomes" id="UP000483820">
    <property type="component" value="Chromosome V"/>
</dbReference>
<dbReference type="SMART" id="SM00587">
    <property type="entry name" value="CHK"/>
    <property type="match status" value="1"/>
</dbReference>
<feature type="domain" description="CHK kinase-like" evidence="1">
    <location>
        <begin position="161"/>
        <end position="351"/>
    </location>
</feature>
<dbReference type="AlphaFoldDB" id="A0A6A5GD20"/>
<evidence type="ECO:0000259" key="1">
    <source>
        <dbReference type="SMART" id="SM00587"/>
    </source>
</evidence>
<gene>
    <name evidence="2" type="ORF">GCK72_019176</name>
</gene>
<protein>
    <recommendedName>
        <fullName evidence="1">CHK kinase-like domain-containing protein</fullName>
    </recommendedName>
</protein>
<proteinExistence type="predicted"/>
<dbReference type="PANTHER" id="PTHR23020">
    <property type="entry name" value="UNCHARACTERIZED NUCLEAR HORMONE RECEPTOR-RELATED"/>
    <property type="match status" value="1"/>
</dbReference>
<dbReference type="KEGG" id="crq:GCK72_019176"/>
<sequence length="424" mass="48657">MLSKPPSILENGQGLFGTHVTLEDINSSIRDHMNTESQLTSDSQMDVIGDGNGFSSRVILITCNWSIPSESLPKKIVLKIVSFVHIRELVEKAINEGYFKLSKEDETKMSEEFEKSIQLMHNQEIRFYETLKSANTDSQLFLTPKVYFYQKFDDYNSTKGFIGMEYIERSDIRHTYEVCTPEEIQPVLRAIASIQALSFSIPEEDFKRIEDGSVYIQTMHGMMAEEGMKGIFEHTKRTDPERFAERITRIQNHGSNLLNLEKAFDLNRFLGIPRNVLVHGDLWSANILWSSGENNVFSACKILDYQMTHTGNPAEDLVRLLSSTLSGSIRQSQWENILEQFYGYFVEALGESQKEISYTLEQLKQSYRLFFPIGGLALLPLFGPAIDMKMKSMEKEKAAEHRQVVVEKLECLLDDVEKFYLESI</sequence>
<dbReference type="Gene3D" id="3.90.1200.10">
    <property type="match status" value="1"/>
</dbReference>
<dbReference type="CTD" id="9838994"/>
<organism evidence="2 3">
    <name type="scientific">Caenorhabditis remanei</name>
    <name type="common">Caenorhabditis vulgaris</name>
    <dbReference type="NCBI Taxonomy" id="31234"/>
    <lineage>
        <taxon>Eukaryota</taxon>
        <taxon>Metazoa</taxon>
        <taxon>Ecdysozoa</taxon>
        <taxon>Nematoda</taxon>
        <taxon>Chromadorea</taxon>
        <taxon>Rhabditida</taxon>
        <taxon>Rhabditina</taxon>
        <taxon>Rhabditomorpha</taxon>
        <taxon>Rhabditoidea</taxon>
        <taxon>Rhabditidae</taxon>
        <taxon>Peloderinae</taxon>
        <taxon>Caenorhabditis</taxon>
    </lineage>
</organism>
<dbReference type="Pfam" id="PF07914">
    <property type="entry name" value="DUF1679"/>
    <property type="match status" value="1"/>
</dbReference>
<dbReference type="RefSeq" id="XP_003115520.2">
    <property type="nucleotide sequence ID" value="XM_003115472.2"/>
</dbReference>
<dbReference type="InterPro" id="IPR011009">
    <property type="entry name" value="Kinase-like_dom_sf"/>
</dbReference>
<dbReference type="EMBL" id="WUAV01000005">
    <property type="protein sequence ID" value="KAF1752621.1"/>
    <property type="molecule type" value="Genomic_DNA"/>
</dbReference>
<dbReference type="InterPro" id="IPR012877">
    <property type="entry name" value="Dhs-27"/>
</dbReference>
<reference evidence="2 3" key="1">
    <citation type="submission" date="2019-12" db="EMBL/GenBank/DDBJ databases">
        <title>Chromosome-level assembly of the Caenorhabditis remanei genome.</title>
        <authorList>
            <person name="Teterina A.A."/>
            <person name="Willis J.H."/>
            <person name="Phillips P.C."/>
        </authorList>
    </citation>
    <scope>NUCLEOTIDE SEQUENCE [LARGE SCALE GENOMIC DNA]</scope>
    <source>
        <strain evidence="2 3">PX506</strain>
        <tissue evidence="2">Whole organism</tissue>
    </source>
</reference>
<evidence type="ECO:0000313" key="3">
    <source>
        <dbReference type="Proteomes" id="UP000483820"/>
    </source>
</evidence>
<comment type="caution">
    <text evidence="2">The sequence shown here is derived from an EMBL/GenBank/DDBJ whole genome shotgun (WGS) entry which is preliminary data.</text>
</comment>
<dbReference type="GeneID" id="9838994"/>
<name>A0A6A5GD20_CAERE</name>
<dbReference type="InterPro" id="IPR052961">
    <property type="entry name" value="Oxido-Kinase-like_Enzymes"/>
</dbReference>
<dbReference type="PANTHER" id="PTHR23020:SF42">
    <property type="entry name" value="CHK KINASE-LIKE DOMAIN-CONTAINING PROTEIN"/>
    <property type="match status" value="1"/>
</dbReference>
<evidence type="ECO:0000313" key="2">
    <source>
        <dbReference type="EMBL" id="KAF1752621.1"/>
    </source>
</evidence>
<dbReference type="InterPro" id="IPR015897">
    <property type="entry name" value="CHK_kinase-like"/>
</dbReference>
<dbReference type="SUPFAM" id="SSF56112">
    <property type="entry name" value="Protein kinase-like (PK-like)"/>
    <property type="match status" value="1"/>
</dbReference>